<evidence type="ECO:0000313" key="5">
    <source>
        <dbReference type="Proteomes" id="UP000034029"/>
    </source>
</evidence>
<dbReference type="EMBL" id="FOTB01000001">
    <property type="protein sequence ID" value="SFK51812.1"/>
    <property type="molecule type" value="Genomic_DNA"/>
</dbReference>
<dbReference type="Proteomes" id="UP000183090">
    <property type="component" value="Unassembled WGS sequence"/>
</dbReference>
<dbReference type="InterPro" id="IPR019060">
    <property type="entry name" value="DUF2382"/>
</dbReference>
<reference evidence="3 5" key="1">
    <citation type="journal article" date="2015" name="Int. J. Syst. Evol. Microbiol.">
        <title>Complete genome sequence of Salinicoccus halodurans H3B36, isolated from the Qaidam Basin in China.</title>
        <authorList>
            <person name="Jiang K."/>
            <person name="Xue Y."/>
            <person name="Ma Y."/>
        </authorList>
    </citation>
    <scope>NUCLEOTIDE SEQUENCE [LARGE SCALE GENOMIC DNA]</scope>
    <source>
        <strain evidence="3 5">H3B36</strain>
    </source>
</reference>
<evidence type="ECO:0000256" key="1">
    <source>
        <dbReference type="SAM" id="MobiDB-lite"/>
    </source>
</evidence>
<protein>
    <submittedName>
        <fullName evidence="4">Conserved domain-containing protein</fullName>
    </submittedName>
</protein>
<organism evidence="4 6">
    <name type="scientific">Salinicoccus halodurans</name>
    <dbReference type="NCBI Taxonomy" id="407035"/>
    <lineage>
        <taxon>Bacteria</taxon>
        <taxon>Bacillati</taxon>
        <taxon>Bacillota</taxon>
        <taxon>Bacilli</taxon>
        <taxon>Bacillales</taxon>
        <taxon>Staphylococcaceae</taxon>
        <taxon>Salinicoccus</taxon>
    </lineage>
</organism>
<dbReference type="EMBL" id="CP011366">
    <property type="protein sequence ID" value="AKG73508.1"/>
    <property type="molecule type" value="Genomic_DNA"/>
</dbReference>
<feature type="domain" description="DUF2382" evidence="2">
    <location>
        <begin position="140"/>
        <end position="254"/>
    </location>
</feature>
<evidence type="ECO:0000259" key="2">
    <source>
        <dbReference type="Pfam" id="PF09557"/>
    </source>
</evidence>
<name>A0A0F7HIZ5_9STAP</name>
<evidence type="ECO:0000313" key="3">
    <source>
        <dbReference type="EMBL" id="AKG73508.1"/>
    </source>
</evidence>
<dbReference type="OrthoDB" id="2678178at2"/>
<reference evidence="5" key="2">
    <citation type="submission" date="2015-04" db="EMBL/GenBank/DDBJ databases">
        <title>Complete genome sequence of Salinicoccus halodurans strain H3B36, isolated from the Qaidam basin of China.</title>
        <authorList>
            <person name="Ma Y."/>
            <person name="Jiang K."/>
            <person name="Xue Y."/>
        </authorList>
    </citation>
    <scope>NUCLEOTIDE SEQUENCE [LARGE SCALE GENOMIC DNA]</scope>
    <source>
        <strain evidence="5">H3B36</strain>
    </source>
</reference>
<feature type="region of interest" description="Disordered" evidence="1">
    <location>
        <begin position="240"/>
        <end position="271"/>
    </location>
</feature>
<proteinExistence type="predicted"/>
<dbReference type="AlphaFoldDB" id="A0A0F7HIZ5"/>
<dbReference type="Pfam" id="PF09557">
    <property type="entry name" value="DUF2382"/>
    <property type="match status" value="1"/>
</dbReference>
<evidence type="ECO:0000313" key="4">
    <source>
        <dbReference type="EMBL" id="SFK51812.1"/>
    </source>
</evidence>
<feature type="region of interest" description="Disordered" evidence="1">
    <location>
        <begin position="115"/>
        <end position="138"/>
    </location>
</feature>
<keyword evidence="5" id="KW-1185">Reference proteome</keyword>
<accession>A0A0F7HIZ5</accession>
<dbReference type="PANTHER" id="PTHR38463">
    <property type="entry name" value="STRESS RESPONSE PROTEIN YSNF"/>
    <property type="match status" value="1"/>
</dbReference>
<evidence type="ECO:0000313" key="6">
    <source>
        <dbReference type="Proteomes" id="UP000183090"/>
    </source>
</evidence>
<sequence length="271" mass="31874">MGKIESFSKEHQLLDRIDHYKSKNLRDDRLTVISEFNLDDALINHPNVNQKSAKGDAWDQIVAWMAGEDPEDQVMDKLHLENHEKEIYRKSLENGKALLYIDYNNKDLYDDRKVTTQENDADDRPVRPTNKVTRQDEDSIPLREEQLVVDKKNVNLGEVVVNKYTDSEVEEIDVPVERDEVSVERRPVEGEPLFETYNQDDTNDDMNTIRIPITKERIKIIKEQVVTEEIIIRKEKKTDTKHISEVVSHEDIEVTELKNEDDKTDERKDRY</sequence>
<dbReference type="Proteomes" id="UP000034029">
    <property type="component" value="Chromosome"/>
</dbReference>
<reference evidence="4 6" key="3">
    <citation type="submission" date="2016-10" db="EMBL/GenBank/DDBJ databases">
        <authorList>
            <person name="Varghese N."/>
            <person name="Submissions S."/>
        </authorList>
    </citation>
    <scope>NUCLEOTIDE SEQUENCE [LARGE SCALE GENOMIC DNA]</scope>
    <source>
        <strain evidence="4 6">CGMCC 1.6501</strain>
    </source>
</reference>
<dbReference type="NCBIfam" id="TIGR02271">
    <property type="entry name" value="YsnF/AvaK domain"/>
    <property type="match status" value="1"/>
</dbReference>
<dbReference type="KEGG" id="shv:AAT16_04340"/>
<dbReference type="PANTHER" id="PTHR38463:SF1">
    <property type="entry name" value="STRESS RESPONSE PROTEIN YSNF"/>
    <property type="match status" value="1"/>
</dbReference>
<dbReference type="RefSeq" id="WP_046789698.1">
    <property type="nucleotide sequence ID" value="NZ_CP011366.1"/>
</dbReference>
<dbReference type="InterPro" id="IPR052967">
    <property type="entry name" value="Stress_Response_Assoc"/>
</dbReference>
<gene>
    <name evidence="3" type="ORF">AAT16_04340</name>
    <name evidence="4" type="ORF">SAMN05216235_0106</name>
</gene>